<dbReference type="RefSeq" id="WP_320686905.1">
    <property type="nucleotide sequence ID" value="NZ_JAXBLV010000178.1"/>
</dbReference>
<organism evidence="2 3">
    <name type="scientific">Gemmata algarum</name>
    <dbReference type="NCBI Taxonomy" id="2975278"/>
    <lineage>
        <taxon>Bacteria</taxon>
        <taxon>Pseudomonadati</taxon>
        <taxon>Planctomycetota</taxon>
        <taxon>Planctomycetia</taxon>
        <taxon>Gemmatales</taxon>
        <taxon>Gemmataceae</taxon>
        <taxon>Gemmata</taxon>
    </lineage>
</organism>
<protein>
    <recommendedName>
        <fullName evidence="4">DUF4262 domain-containing protein</fullName>
    </recommendedName>
</protein>
<reference evidence="3" key="1">
    <citation type="journal article" date="2023" name="Mar. Drugs">
        <title>Gemmata algarum, a Novel Planctomycete Isolated from an Algal Mat, Displays Antimicrobial Activity.</title>
        <authorList>
            <person name="Kumar G."/>
            <person name="Kallscheuer N."/>
            <person name="Kashif M."/>
            <person name="Ahamad S."/>
            <person name="Jagadeeshwari U."/>
            <person name="Pannikurungottu S."/>
            <person name="Haufschild T."/>
            <person name="Kabuu M."/>
            <person name="Sasikala C."/>
            <person name="Jogler C."/>
            <person name="Ramana C."/>
        </authorList>
    </citation>
    <scope>NUCLEOTIDE SEQUENCE [LARGE SCALE GENOMIC DNA]</scope>
    <source>
        <strain evidence="3">JC673</strain>
    </source>
</reference>
<gene>
    <name evidence="2" type="ORF">R5W23_001545</name>
</gene>
<dbReference type="EMBL" id="JAXBLV010000178">
    <property type="protein sequence ID" value="MDY3560313.1"/>
    <property type="molecule type" value="Genomic_DNA"/>
</dbReference>
<evidence type="ECO:0000313" key="2">
    <source>
        <dbReference type="EMBL" id="MDY3560313.1"/>
    </source>
</evidence>
<proteinExistence type="predicted"/>
<accession>A0ABU5EYC4</accession>
<keyword evidence="3" id="KW-1185">Reference proteome</keyword>
<evidence type="ECO:0000256" key="1">
    <source>
        <dbReference type="SAM" id="MobiDB-lite"/>
    </source>
</evidence>
<dbReference type="Proteomes" id="UP001272242">
    <property type="component" value="Unassembled WGS sequence"/>
</dbReference>
<evidence type="ECO:0008006" key="4">
    <source>
        <dbReference type="Google" id="ProtNLM"/>
    </source>
</evidence>
<name>A0ABU5EYC4_9BACT</name>
<feature type="region of interest" description="Disordered" evidence="1">
    <location>
        <begin position="125"/>
        <end position="159"/>
    </location>
</feature>
<evidence type="ECO:0000313" key="3">
    <source>
        <dbReference type="Proteomes" id="UP001272242"/>
    </source>
</evidence>
<feature type="compositionally biased region" description="Low complexity" evidence="1">
    <location>
        <begin position="144"/>
        <end position="159"/>
    </location>
</feature>
<sequence length="159" mass="17125">MELVTGRLSLDEFEAEVTAIADFLVAVGVPAVLVTFGAGCDYDQIDPLEPVLVAPALLASFVDEQDERGAYRLAASDLFLKADSGGLAFLLCEEADIHCYADDPASVADIRERWATLYPDAHEADRESRSWRSLRGGPWRPFVGASEPAEPGAAPDTAR</sequence>
<comment type="caution">
    <text evidence="2">The sequence shown here is derived from an EMBL/GenBank/DDBJ whole genome shotgun (WGS) entry which is preliminary data.</text>
</comment>